<dbReference type="Pfam" id="PF07811">
    <property type="entry name" value="TadE"/>
    <property type="match status" value="1"/>
</dbReference>
<evidence type="ECO:0000256" key="1">
    <source>
        <dbReference type="SAM" id="Phobius"/>
    </source>
</evidence>
<dbReference type="Proteomes" id="UP000317421">
    <property type="component" value="Unassembled WGS sequence"/>
</dbReference>
<name>A0A5C6AIZ2_9BACT</name>
<keyword evidence="1" id="KW-0812">Transmembrane</keyword>
<dbReference type="EMBL" id="SJPR01000001">
    <property type="protein sequence ID" value="TWT99135.1"/>
    <property type="molecule type" value="Genomic_DNA"/>
</dbReference>
<dbReference type="RefSeq" id="WP_146441363.1">
    <property type="nucleotide sequence ID" value="NZ_SJPR01000001.1"/>
</dbReference>
<reference evidence="3 4" key="1">
    <citation type="submission" date="2019-02" db="EMBL/GenBank/DDBJ databases">
        <title>Deep-cultivation of Planctomycetes and their phenomic and genomic characterization uncovers novel biology.</title>
        <authorList>
            <person name="Wiegand S."/>
            <person name="Jogler M."/>
            <person name="Boedeker C."/>
            <person name="Pinto D."/>
            <person name="Vollmers J."/>
            <person name="Rivas-Marin E."/>
            <person name="Kohn T."/>
            <person name="Peeters S.H."/>
            <person name="Heuer A."/>
            <person name="Rast P."/>
            <person name="Oberbeckmann S."/>
            <person name="Bunk B."/>
            <person name="Jeske O."/>
            <person name="Meyerdierks A."/>
            <person name="Storesund J.E."/>
            <person name="Kallscheuer N."/>
            <person name="Luecker S."/>
            <person name="Lage O.M."/>
            <person name="Pohl T."/>
            <person name="Merkel B.J."/>
            <person name="Hornburger P."/>
            <person name="Mueller R.-W."/>
            <person name="Bruemmer F."/>
            <person name="Labrenz M."/>
            <person name="Spormann A.M."/>
            <person name="Op Den Camp H."/>
            <person name="Overmann J."/>
            <person name="Amann R."/>
            <person name="Jetten M.S.M."/>
            <person name="Mascher T."/>
            <person name="Medema M.H."/>
            <person name="Devos D.P."/>
            <person name="Kaster A.-K."/>
            <person name="Ovreas L."/>
            <person name="Rohde M."/>
            <person name="Galperin M.Y."/>
            <person name="Jogler C."/>
        </authorList>
    </citation>
    <scope>NUCLEOTIDE SEQUENCE [LARGE SCALE GENOMIC DNA]</scope>
    <source>
        <strain evidence="3 4">Pla108</strain>
    </source>
</reference>
<gene>
    <name evidence="3" type="ORF">Pla108_00680</name>
</gene>
<feature type="transmembrane region" description="Helical" evidence="1">
    <location>
        <begin position="30"/>
        <end position="55"/>
    </location>
</feature>
<feature type="domain" description="TadE-like" evidence="2">
    <location>
        <begin position="27"/>
        <end position="69"/>
    </location>
</feature>
<dbReference type="AlphaFoldDB" id="A0A5C6AIZ2"/>
<accession>A0A5C6AIZ2</accession>
<proteinExistence type="predicted"/>
<keyword evidence="4" id="KW-1185">Reference proteome</keyword>
<dbReference type="InterPro" id="IPR012495">
    <property type="entry name" value="TadE-like_dom"/>
</dbReference>
<organism evidence="3 4">
    <name type="scientific">Botrimarina colliarenosi</name>
    <dbReference type="NCBI Taxonomy" id="2528001"/>
    <lineage>
        <taxon>Bacteria</taxon>
        <taxon>Pseudomonadati</taxon>
        <taxon>Planctomycetota</taxon>
        <taxon>Planctomycetia</taxon>
        <taxon>Pirellulales</taxon>
        <taxon>Lacipirellulaceae</taxon>
        <taxon>Botrimarina</taxon>
    </lineage>
</organism>
<protein>
    <submittedName>
        <fullName evidence="3">TadE-like protein</fullName>
    </submittedName>
</protein>
<dbReference type="OrthoDB" id="278387at2"/>
<evidence type="ECO:0000259" key="2">
    <source>
        <dbReference type="Pfam" id="PF07811"/>
    </source>
</evidence>
<evidence type="ECO:0000313" key="3">
    <source>
        <dbReference type="EMBL" id="TWT99135.1"/>
    </source>
</evidence>
<evidence type="ECO:0000313" key="4">
    <source>
        <dbReference type="Proteomes" id="UP000317421"/>
    </source>
</evidence>
<comment type="caution">
    <text evidence="3">The sequence shown here is derived from an EMBL/GenBank/DDBJ whole genome shotgun (WGS) entry which is preliminary data.</text>
</comment>
<keyword evidence="1" id="KW-1133">Transmembrane helix</keyword>
<keyword evidence="1" id="KW-0472">Membrane</keyword>
<sequence length="151" mass="16149">MALYPTRRKRQCDERQCDERRRDERRGVAAVEFAIVAPLFFLMVLGCIEIGRALMVQQVLISASRVGAREATTLNGTSSDATSAAVSYASGASVPGVTATVSPDPGSAKAGELITMTLSVDFLSVSWSPTPWFLGGQTLTATSVMRKEGFD</sequence>